<gene>
    <name evidence="2" type="ORF">H7K45_27635</name>
</gene>
<name>A0A9X3BWG5_9MYCO</name>
<accession>A0A9X3BWG5</accession>
<keyword evidence="2" id="KW-0378">Hydrolase</keyword>
<protein>
    <submittedName>
        <fullName evidence="2">SGNH/GDSL hydrolase family protein</fullName>
    </submittedName>
</protein>
<dbReference type="InterPro" id="IPR013830">
    <property type="entry name" value="SGNH_hydro"/>
</dbReference>
<dbReference type="InterPro" id="IPR053140">
    <property type="entry name" value="GDSL_Rv0518-like"/>
</dbReference>
<dbReference type="AlphaFoldDB" id="A0A9X3BWG5"/>
<proteinExistence type="predicted"/>
<reference evidence="2" key="1">
    <citation type="submission" date="2020-07" db="EMBL/GenBank/DDBJ databases">
        <authorList>
            <person name="Pettersson B.M.F."/>
            <person name="Behra P.R.K."/>
            <person name="Ramesh M."/>
            <person name="Das S."/>
            <person name="Dasgupta S."/>
            <person name="Kirsebom L.A."/>
        </authorList>
    </citation>
    <scope>NUCLEOTIDE SEQUENCE</scope>
    <source>
        <strain evidence="2">DSM 44838</strain>
    </source>
</reference>
<dbReference type="Proteomes" id="UP001141629">
    <property type="component" value="Unassembled WGS sequence"/>
</dbReference>
<keyword evidence="3" id="KW-1185">Reference proteome</keyword>
<evidence type="ECO:0000313" key="2">
    <source>
        <dbReference type="EMBL" id="MCV7424325.1"/>
    </source>
</evidence>
<dbReference type="SUPFAM" id="SSF52266">
    <property type="entry name" value="SGNH hydrolase"/>
    <property type="match status" value="1"/>
</dbReference>
<dbReference type="GO" id="GO:0016787">
    <property type="term" value="F:hydrolase activity"/>
    <property type="evidence" value="ECO:0007669"/>
    <property type="project" value="UniProtKB-KW"/>
</dbReference>
<comment type="caution">
    <text evidence="2">The sequence shown here is derived from an EMBL/GenBank/DDBJ whole genome shotgun (WGS) entry which is preliminary data.</text>
</comment>
<feature type="domain" description="SGNH hydrolase-type esterase" evidence="1">
    <location>
        <begin position="56"/>
        <end position="226"/>
    </location>
</feature>
<dbReference type="InterPro" id="IPR036514">
    <property type="entry name" value="SGNH_hydro_sf"/>
</dbReference>
<dbReference type="Gene3D" id="3.40.50.1110">
    <property type="entry name" value="SGNH hydrolase"/>
    <property type="match status" value="1"/>
</dbReference>
<evidence type="ECO:0000313" key="3">
    <source>
        <dbReference type="Proteomes" id="UP001141629"/>
    </source>
</evidence>
<dbReference type="Pfam" id="PF13472">
    <property type="entry name" value="Lipase_GDSL_2"/>
    <property type="match status" value="1"/>
</dbReference>
<dbReference type="EMBL" id="JACKVK010000014">
    <property type="protein sequence ID" value="MCV7424325.1"/>
    <property type="molecule type" value="Genomic_DNA"/>
</dbReference>
<evidence type="ECO:0000259" key="1">
    <source>
        <dbReference type="Pfam" id="PF13472"/>
    </source>
</evidence>
<dbReference type="PANTHER" id="PTHR43784:SF2">
    <property type="entry name" value="GDSL-LIKE LIPASE_ACYLHYDROLASE, PUTATIVE (AFU_ORTHOLOGUE AFUA_2G00820)-RELATED"/>
    <property type="match status" value="1"/>
</dbReference>
<reference evidence="2" key="2">
    <citation type="journal article" date="2022" name="BMC Genomics">
        <title>Comparative genome analysis of mycobacteria focusing on tRNA and non-coding RNA.</title>
        <authorList>
            <person name="Behra P.R.K."/>
            <person name="Pettersson B.M.F."/>
            <person name="Ramesh M."/>
            <person name="Das S."/>
            <person name="Dasgupta S."/>
            <person name="Kirsebom L.A."/>
        </authorList>
    </citation>
    <scope>NUCLEOTIDE SEQUENCE</scope>
    <source>
        <strain evidence="2">DSM 44838</strain>
    </source>
</reference>
<organism evidence="2 3">
    <name type="scientific">Mycobacterium yunnanensis</name>
    <dbReference type="NCBI Taxonomy" id="368477"/>
    <lineage>
        <taxon>Bacteria</taxon>
        <taxon>Bacillati</taxon>
        <taxon>Actinomycetota</taxon>
        <taxon>Actinomycetes</taxon>
        <taxon>Mycobacteriales</taxon>
        <taxon>Mycobacteriaceae</taxon>
        <taxon>Mycobacterium</taxon>
    </lineage>
</organism>
<sequence length="245" mass="25468">MSCNLMRQGGFIMRLWAALLAIVLLLAACSKEPPPYESKYTAPETSGPSGISVAIIGDSYTSGSSLGGKGPQGWPDLAAKTLRAQGVDVQTTVGAEGGSGYRHPGNSKGGVFDDQVKKVVHPDDKLVVVFGSRNDSDVAPPELTESVQSTLADVKAGAPSAKVLVIGPAWVDGSPTPQVLQVRDIVRDQAAAIGATFYDPIAQGWFVGQPQLIGKDGIHPTDDGHAYMAEKIAPLIAAQLQPAPS</sequence>
<dbReference type="RefSeq" id="WP_263999378.1">
    <property type="nucleotide sequence ID" value="NZ_JACKVK010000014.1"/>
</dbReference>
<dbReference type="PROSITE" id="PS51257">
    <property type="entry name" value="PROKAR_LIPOPROTEIN"/>
    <property type="match status" value="1"/>
</dbReference>
<dbReference type="CDD" id="cd00229">
    <property type="entry name" value="SGNH_hydrolase"/>
    <property type="match status" value="1"/>
</dbReference>
<dbReference type="PANTHER" id="PTHR43784">
    <property type="entry name" value="GDSL-LIKE LIPASE/ACYLHYDROLASE, PUTATIVE (AFU_ORTHOLOGUE AFUA_2G00820)-RELATED"/>
    <property type="match status" value="1"/>
</dbReference>